<dbReference type="GO" id="GO:0005055">
    <property type="term" value="F:laminin receptor activity"/>
    <property type="evidence" value="ECO:0007669"/>
    <property type="project" value="TreeGrafter"/>
</dbReference>
<dbReference type="PROSITE" id="PS50835">
    <property type="entry name" value="IG_LIKE"/>
    <property type="match status" value="1"/>
</dbReference>
<evidence type="ECO:0000313" key="9">
    <source>
        <dbReference type="Proteomes" id="UP001142489"/>
    </source>
</evidence>
<keyword evidence="4" id="KW-0325">Glycoprotein</keyword>
<evidence type="ECO:0000256" key="1">
    <source>
        <dbReference type="ARBA" id="ARBA00004479"/>
    </source>
</evidence>
<dbReference type="Proteomes" id="UP001142489">
    <property type="component" value="Unassembled WGS sequence"/>
</dbReference>
<keyword evidence="2 6" id="KW-0812">Transmembrane</keyword>
<keyword evidence="9" id="KW-1185">Reference proteome</keyword>
<dbReference type="GO" id="GO:0005886">
    <property type="term" value="C:plasma membrane"/>
    <property type="evidence" value="ECO:0007669"/>
    <property type="project" value="TreeGrafter"/>
</dbReference>
<dbReference type="SUPFAM" id="SSF48726">
    <property type="entry name" value="Immunoglobulin"/>
    <property type="match status" value="1"/>
</dbReference>
<keyword evidence="6" id="KW-0472">Membrane</keyword>
<comment type="caution">
    <text evidence="8">The sequence shown here is derived from an EMBL/GenBank/DDBJ whole genome shotgun (WGS) entry which is preliminary data.</text>
</comment>
<protein>
    <recommendedName>
        <fullName evidence="7">Ig-like domain-containing protein</fullName>
    </recommendedName>
</protein>
<comment type="subcellular location">
    <subcellularLocation>
        <location evidence="1">Membrane</location>
        <topology evidence="1">Single-pass type I membrane protein</topology>
    </subcellularLocation>
</comment>
<dbReference type="Gene3D" id="2.60.40.10">
    <property type="entry name" value="Immunoglobulins"/>
    <property type="match status" value="1"/>
</dbReference>
<dbReference type="AlphaFoldDB" id="A0A9Q1AQM6"/>
<evidence type="ECO:0000256" key="2">
    <source>
        <dbReference type="ARBA" id="ARBA00022692"/>
    </source>
</evidence>
<reference evidence="8" key="1">
    <citation type="journal article" date="2023" name="DNA Res.">
        <title>Chromosome-level genome assembly of Phrynocephalus forsythii using third-generation DNA sequencing and Hi-C analysis.</title>
        <authorList>
            <person name="Qi Y."/>
            <person name="Zhao W."/>
            <person name="Zhao Y."/>
            <person name="Niu C."/>
            <person name="Cao S."/>
            <person name="Zhang Y."/>
        </authorList>
    </citation>
    <scope>NUCLEOTIDE SEQUENCE</scope>
    <source>
        <tissue evidence="8">Muscle</tissue>
    </source>
</reference>
<evidence type="ECO:0000256" key="5">
    <source>
        <dbReference type="SAM" id="MobiDB-lite"/>
    </source>
</evidence>
<evidence type="ECO:0000256" key="6">
    <source>
        <dbReference type="SAM" id="Phobius"/>
    </source>
</evidence>
<proteinExistence type="predicted"/>
<feature type="transmembrane region" description="Helical" evidence="6">
    <location>
        <begin position="136"/>
        <end position="158"/>
    </location>
</feature>
<feature type="domain" description="Ig-like" evidence="7">
    <location>
        <begin position="30"/>
        <end position="115"/>
    </location>
</feature>
<dbReference type="InterPro" id="IPR007110">
    <property type="entry name" value="Ig-like_dom"/>
</dbReference>
<sequence length="222" mass="24213">MGDYTCRVRMPRVPGLTRSKVASVTIHSKPKLTVPEKVLYVQEGELLNLTCSVFSVLKPKFSWTAKNVTGHPPVSQNHQHNSTISVQVTEALLASGINCSAENRLGSVQHQFLLEQRPEVVPPGEKTKPSRESKGVIIVAVIVCIMAVSILGAVLYFLHKKGKLPCGRSGKQEITRPDAHKDEIVVEVKSDKPSEEAGLLQGANGEKKSAGDQGEEYINLRN</sequence>
<accession>A0A9Q1AQM6</accession>
<keyword evidence="3 6" id="KW-1133">Transmembrane helix</keyword>
<dbReference type="InterPro" id="IPR036179">
    <property type="entry name" value="Ig-like_dom_sf"/>
</dbReference>
<dbReference type="InterPro" id="IPR013783">
    <property type="entry name" value="Ig-like_fold"/>
</dbReference>
<evidence type="ECO:0000256" key="4">
    <source>
        <dbReference type="ARBA" id="ARBA00023180"/>
    </source>
</evidence>
<dbReference type="OrthoDB" id="10010939at2759"/>
<evidence type="ECO:0000256" key="3">
    <source>
        <dbReference type="ARBA" id="ARBA00022989"/>
    </source>
</evidence>
<evidence type="ECO:0000259" key="7">
    <source>
        <dbReference type="PROSITE" id="PS50835"/>
    </source>
</evidence>
<dbReference type="PANTHER" id="PTHR11973:SF18">
    <property type="entry name" value="CELL SURFACE GLYCOPROTEIN MUC18"/>
    <property type="match status" value="1"/>
</dbReference>
<name>A0A9Q1AQM6_9SAUR</name>
<feature type="region of interest" description="Disordered" evidence="5">
    <location>
        <begin position="188"/>
        <end position="222"/>
    </location>
</feature>
<evidence type="ECO:0000313" key="8">
    <source>
        <dbReference type="EMBL" id="KAJ7304971.1"/>
    </source>
</evidence>
<organism evidence="8 9">
    <name type="scientific">Phrynocephalus forsythii</name>
    <dbReference type="NCBI Taxonomy" id="171643"/>
    <lineage>
        <taxon>Eukaryota</taxon>
        <taxon>Metazoa</taxon>
        <taxon>Chordata</taxon>
        <taxon>Craniata</taxon>
        <taxon>Vertebrata</taxon>
        <taxon>Euteleostomi</taxon>
        <taxon>Lepidosauria</taxon>
        <taxon>Squamata</taxon>
        <taxon>Bifurcata</taxon>
        <taxon>Unidentata</taxon>
        <taxon>Episquamata</taxon>
        <taxon>Toxicofera</taxon>
        <taxon>Iguania</taxon>
        <taxon>Acrodonta</taxon>
        <taxon>Agamidae</taxon>
        <taxon>Agaminae</taxon>
        <taxon>Phrynocephalus</taxon>
    </lineage>
</organism>
<dbReference type="Pfam" id="PF13927">
    <property type="entry name" value="Ig_3"/>
    <property type="match status" value="1"/>
</dbReference>
<gene>
    <name evidence="8" type="ORF">JRQ81_010693</name>
</gene>
<dbReference type="InterPro" id="IPR051116">
    <property type="entry name" value="Surface_Rcpt/Adhesion_Mol"/>
</dbReference>
<dbReference type="PANTHER" id="PTHR11973">
    <property type="entry name" value="CELL SURFACE GLYCOPROTEIN MUC18-RELATED"/>
    <property type="match status" value="1"/>
</dbReference>
<dbReference type="EMBL" id="JAPFRF010000022">
    <property type="protein sequence ID" value="KAJ7304971.1"/>
    <property type="molecule type" value="Genomic_DNA"/>
</dbReference>